<dbReference type="InterPro" id="IPR009091">
    <property type="entry name" value="RCC1/BLIP-II"/>
</dbReference>
<evidence type="ECO:0000313" key="2">
    <source>
        <dbReference type="EMBL" id="CAK69307.1"/>
    </source>
</evidence>
<organism evidence="2 3">
    <name type="scientific">Paramecium tetraurelia</name>
    <dbReference type="NCBI Taxonomy" id="5888"/>
    <lineage>
        <taxon>Eukaryota</taxon>
        <taxon>Sar</taxon>
        <taxon>Alveolata</taxon>
        <taxon>Ciliophora</taxon>
        <taxon>Intramacronucleata</taxon>
        <taxon>Oligohymenophorea</taxon>
        <taxon>Peniculida</taxon>
        <taxon>Parameciidae</taxon>
        <taxon>Paramecium</taxon>
    </lineage>
</organism>
<dbReference type="Proteomes" id="UP000000600">
    <property type="component" value="Unassembled WGS sequence"/>
</dbReference>
<dbReference type="GeneID" id="5022487"/>
<gene>
    <name evidence="2" type="ORF">GSPATT00037746001</name>
</gene>
<dbReference type="RefSeq" id="XP_001436704.1">
    <property type="nucleotide sequence ID" value="XM_001436667.1"/>
</dbReference>
<protein>
    <submittedName>
        <fullName evidence="2">Uncharacterized protein</fullName>
    </submittedName>
</protein>
<sequence>MNDILYIYDDEQNTYKPFNVLGQFGKVRQICKGFSPNSFQILSETGCLYYISYELSFYQLPFKNEKIKYITTNKNVTLALSYSGQVYSFGEDKNHYGTLGISKIYFLPIPSRIGKDFKQVALSSHLGCGLDYSGKLWTWGQTPIGNSEIPYIVGPLTIKINKICAGKDYILLIDGSSNIFLLSDSFKSSFYSNQKWMLQQFKSYTNEHLVISEILPNDRYSFLLTSLDKNELYLLVLSELVIKKLDIRLKIHNVSQNDTHLFCLTELQQFIKIDKANLFQNEQIEMKALYEQIRYENTEKAMHTAISPQNIMKFTLNSIQAFVVDKERFIDGAQKKGISSAIQNYSQQYSLSEAHKQETQLKLSIINHQVNRTPSKVVIPQQKSRLYYSPQPIVLKSNKSAITPLKQSALLPKSFLSRTPNMQQPLARSFVTYTESRTKSPVKKANLMRLLIQDVQLTINSAYNYPQIAFEFRERIYSNRSSSAQDIRQMIKEINPRANSSEKDKIQEFIHKERTYDQELNKQMETVRSQLEGLKRLSNQSDDIFEDATSKKRQSIADDLSVGDFGTQDKEFNQFQSRILGTKKQLSNRQNVSPIIQSPGVQRFDESLKIFEEEILIRNKQKQDRVLLREIIFSDSPAYVNDENLYAVRAKDQILIASRVINEVIDQSWELTSNNKYKKVISKNEPIQYLEEDIKIHEGNCITRKQIRKAPEMLTLGEGINEEQQNGEVVESRRLVENNESLTQMRADGWNLENMQRLERILGKEQIQIQQIENSQKVFVKKITPQQMQNKGKDKEQKSDPVKYVEEEILRYNKDTGKMERMLIRKPYKEDMNEENEQYNQNEIKVISRRIIDDSQTKQFMLKNGWQLNQEGLFQKLISESDPEQFVEEEILIYNPVTKKQDRKLVRRPFFDMPLQEISEELDEDGDVGVKIIARRIIEKDKNIQQGQEWLKNQEGNFELQIDSMQYVEEEVLVKDNNGKITRKLIRRPIEQCKGKVGNNLKEVDKNGNVVISRKVIEQIGNLKNWEQNGKNFEMVLSEEPEQYVEEEIIIINPKTGKQERKLVRRPYENDEEIGDQLNESIGNNQKSCGSKNCTK</sequence>
<dbReference type="AlphaFoldDB" id="A0CEU0"/>
<accession>A0CEU0</accession>
<feature type="compositionally biased region" description="Polar residues" evidence="1">
    <location>
        <begin position="1078"/>
        <end position="1096"/>
    </location>
</feature>
<reference evidence="2 3" key="1">
    <citation type="journal article" date="2006" name="Nature">
        <title>Global trends of whole-genome duplications revealed by the ciliate Paramecium tetraurelia.</title>
        <authorList>
            <consortium name="Genoscope"/>
            <person name="Aury J.-M."/>
            <person name="Jaillon O."/>
            <person name="Duret L."/>
            <person name="Noel B."/>
            <person name="Jubin C."/>
            <person name="Porcel B.M."/>
            <person name="Segurens B."/>
            <person name="Daubin V."/>
            <person name="Anthouard V."/>
            <person name="Aiach N."/>
            <person name="Arnaiz O."/>
            <person name="Billaut A."/>
            <person name="Beisson J."/>
            <person name="Blanc I."/>
            <person name="Bouhouche K."/>
            <person name="Camara F."/>
            <person name="Duharcourt S."/>
            <person name="Guigo R."/>
            <person name="Gogendeau D."/>
            <person name="Katinka M."/>
            <person name="Keller A.-M."/>
            <person name="Kissmehl R."/>
            <person name="Klotz C."/>
            <person name="Koll F."/>
            <person name="Le Moue A."/>
            <person name="Lepere C."/>
            <person name="Malinsky S."/>
            <person name="Nowacki M."/>
            <person name="Nowak J.K."/>
            <person name="Plattner H."/>
            <person name="Poulain J."/>
            <person name="Ruiz F."/>
            <person name="Serrano V."/>
            <person name="Zagulski M."/>
            <person name="Dessen P."/>
            <person name="Betermier M."/>
            <person name="Weissenbach J."/>
            <person name="Scarpelli C."/>
            <person name="Schachter V."/>
            <person name="Sperling L."/>
            <person name="Meyer E."/>
            <person name="Cohen J."/>
            <person name="Wincker P."/>
        </authorList>
    </citation>
    <scope>NUCLEOTIDE SEQUENCE [LARGE SCALE GENOMIC DNA]</scope>
    <source>
        <strain evidence="2 3">Stock d4-2</strain>
    </source>
</reference>
<name>A0CEU0_PARTE</name>
<keyword evidence="3" id="KW-1185">Reference proteome</keyword>
<dbReference type="EMBL" id="CT868067">
    <property type="protein sequence ID" value="CAK69307.1"/>
    <property type="molecule type" value="Genomic_DNA"/>
</dbReference>
<dbReference type="InParanoid" id="A0CEU0"/>
<dbReference type="HOGENOM" id="CLU_283935_0_0_1"/>
<dbReference type="SUPFAM" id="SSF50985">
    <property type="entry name" value="RCC1/BLIP-II"/>
    <property type="match status" value="1"/>
</dbReference>
<proteinExistence type="predicted"/>
<evidence type="ECO:0000256" key="1">
    <source>
        <dbReference type="SAM" id="MobiDB-lite"/>
    </source>
</evidence>
<dbReference type="Gene3D" id="2.130.10.30">
    <property type="entry name" value="Regulator of chromosome condensation 1/beta-lactamase-inhibitor protein II"/>
    <property type="match status" value="1"/>
</dbReference>
<evidence type="ECO:0000313" key="3">
    <source>
        <dbReference type="Proteomes" id="UP000000600"/>
    </source>
</evidence>
<feature type="region of interest" description="Disordered" evidence="1">
    <location>
        <begin position="1074"/>
        <end position="1096"/>
    </location>
</feature>
<dbReference type="KEGG" id="ptm:GSPATT00037746001"/>